<sequence>MESRYKHKNLTKLDSDVTKNGPPAKLLWYLPIIPRLKKLYANPKDAKFLCWHAKERKSDGTMRYFADSPQWKTIDRLKQLGNDIDVYLRPLIDDMIDLWETDVDIYDAYKKEMFQLFAMIYCTINDFPAYGNLSGNDLAPQVTNGTKMYLPPACYTLSKAEKTSFCECLHGVKVPSGYSANIKNLVSMKDLKFLEGSIVQRYVAEEVVRFCTNYMDDVANIGLPQPRHQGRLDEVEAIRRKDVMSTNDDFEQACFTVFQNMTCIEPYIHEHMSYLAENNSHRDQRWLEAEHKRTFSQWLADKVIRMSPTNVDADAHFRLENNDVKKRTLVSCGTKWKAFKTKLRVKFMLKKVSPLQKWTFIERNWQEEKNDSDKATKLYLILDICGSNYCLARAPRDKNRIKTLPPKLTDGSKNLVQATRELAQGSNESKAGVDPLILVLGLEHGGRMRGVGCDIGAELKAELRNEMQAEQNLFSPREDDVPNLVHMKSSLNSTTIMQGEHNESISTRQVDVSSSVQMRSNLSSTTSIIREEHQGQQNESISTRQVDVPGLVHRRSNLSSTISIVKLHFLKEETYCCLYIPSSILAGEKVVCSTATVYPIRDGILHFKNLLKGHMKVLVIKVVEIHKSMKLPVPDDEIPNLESAVKVFIQWPIAIACFTGMYKPPVSGVPTERVMPQHENTPYTKKGKGNETPNEPNKQDKALEETTKHQKMMQKIDEVKERKAANRKSLQALEDEVLLNRPQSVINGYNKWMSHGDYAEPYAISVNKK</sequence>
<evidence type="ECO:0000256" key="1">
    <source>
        <dbReference type="SAM" id="MobiDB-lite"/>
    </source>
</evidence>
<feature type="domain" description="DUF8039" evidence="2">
    <location>
        <begin position="568"/>
        <end position="654"/>
    </location>
</feature>
<feature type="non-terminal residue" evidence="3">
    <location>
        <position position="769"/>
    </location>
</feature>
<evidence type="ECO:0000259" key="2">
    <source>
        <dbReference type="Pfam" id="PF26133"/>
    </source>
</evidence>
<reference evidence="3" key="1">
    <citation type="journal article" date="2019" name="Sci. Rep.">
        <title>Draft genome of Tanacetum cinerariifolium, the natural source of mosquito coil.</title>
        <authorList>
            <person name="Yamashiro T."/>
            <person name="Shiraishi A."/>
            <person name="Satake H."/>
            <person name="Nakayama K."/>
        </authorList>
    </citation>
    <scope>NUCLEOTIDE SEQUENCE</scope>
</reference>
<feature type="compositionally biased region" description="Basic and acidic residues" evidence="1">
    <location>
        <begin position="697"/>
        <end position="714"/>
    </location>
</feature>
<dbReference type="InterPro" id="IPR004242">
    <property type="entry name" value="Transposase_21"/>
</dbReference>
<dbReference type="AlphaFoldDB" id="A0A699GYA8"/>
<proteinExistence type="predicted"/>
<dbReference type="PANTHER" id="PTHR10775:SF179">
    <property type="entry name" value="TRANSPOSON, EN_SPM-LIKE, TRANSPOSASE-ASSOCIATED DOMAIN PROTEIN"/>
    <property type="match status" value="1"/>
</dbReference>
<accession>A0A699GYA8</accession>
<protein>
    <recommendedName>
        <fullName evidence="2">DUF8039 domain-containing protein</fullName>
    </recommendedName>
</protein>
<feature type="region of interest" description="Disordered" evidence="1">
    <location>
        <begin position="669"/>
        <end position="714"/>
    </location>
</feature>
<dbReference type="Pfam" id="PF26133">
    <property type="entry name" value="DUF8039"/>
    <property type="match status" value="1"/>
</dbReference>
<dbReference type="PANTHER" id="PTHR10775">
    <property type="entry name" value="OS08G0208400 PROTEIN"/>
    <property type="match status" value="1"/>
</dbReference>
<gene>
    <name evidence="3" type="ORF">Tci_248139</name>
</gene>
<dbReference type="InterPro" id="IPR058352">
    <property type="entry name" value="DUF8039"/>
</dbReference>
<dbReference type="Pfam" id="PF02992">
    <property type="entry name" value="Transposase_21"/>
    <property type="match status" value="1"/>
</dbReference>
<dbReference type="EMBL" id="BKCJ010072726">
    <property type="protein sequence ID" value="GEW76163.1"/>
    <property type="molecule type" value="Genomic_DNA"/>
</dbReference>
<evidence type="ECO:0000313" key="3">
    <source>
        <dbReference type="EMBL" id="GEW76163.1"/>
    </source>
</evidence>
<name>A0A699GYA8_TANCI</name>
<comment type="caution">
    <text evidence="3">The sequence shown here is derived from an EMBL/GenBank/DDBJ whole genome shotgun (WGS) entry which is preliminary data.</text>
</comment>
<organism evidence="3">
    <name type="scientific">Tanacetum cinerariifolium</name>
    <name type="common">Dalmatian daisy</name>
    <name type="synonym">Chrysanthemum cinerariifolium</name>
    <dbReference type="NCBI Taxonomy" id="118510"/>
    <lineage>
        <taxon>Eukaryota</taxon>
        <taxon>Viridiplantae</taxon>
        <taxon>Streptophyta</taxon>
        <taxon>Embryophyta</taxon>
        <taxon>Tracheophyta</taxon>
        <taxon>Spermatophyta</taxon>
        <taxon>Magnoliopsida</taxon>
        <taxon>eudicotyledons</taxon>
        <taxon>Gunneridae</taxon>
        <taxon>Pentapetalae</taxon>
        <taxon>asterids</taxon>
        <taxon>campanulids</taxon>
        <taxon>Asterales</taxon>
        <taxon>Asteraceae</taxon>
        <taxon>Asteroideae</taxon>
        <taxon>Anthemideae</taxon>
        <taxon>Anthemidinae</taxon>
        <taxon>Tanacetum</taxon>
    </lineage>
</organism>